<accession>A0A4P7QIG2</accession>
<dbReference type="PROSITE" id="PS51736">
    <property type="entry name" value="RECOMBINASES_3"/>
    <property type="match status" value="1"/>
</dbReference>
<organism evidence="6 7">
    <name type="scientific">Corynebacterium endometrii</name>
    <dbReference type="NCBI Taxonomy" id="2488819"/>
    <lineage>
        <taxon>Bacteria</taxon>
        <taxon>Bacillati</taxon>
        <taxon>Actinomycetota</taxon>
        <taxon>Actinomycetes</taxon>
        <taxon>Mycobacteriales</taxon>
        <taxon>Corynebacteriaceae</taxon>
        <taxon>Corynebacterium</taxon>
    </lineage>
</organism>
<dbReference type="Proteomes" id="UP000296352">
    <property type="component" value="Chromosome"/>
</dbReference>
<evidence type="ECO:0000313" key="7">
    <source>
        <dbReference type="Proteomes" id="UP000296352"/>
    </source>
</evidence>
<keyword evidence="3" id="KW-0233">DNA recombination</keyword>
<evidence type="ECO:0000259" key="5">
    <source>
        <dbReference type="PROSITE" id="PS51736"/>
    </source>
</evidence>
<dbReference type="RefSeq" id="WP_246014229.1">
    <property type="nucleotide sequence ID" value="NZ_CP039247.1"/>
</dbReference>
<dbReference type="AlphaFoldDB" id="A0A4P7QIG2"/>
<proteinExistence type="predicted"/>
<protein>
    <recommendedName>
        <fullName evidence="5">Resolvase/invertase-type recombinase catalytic domain-containing protein</fullName>
    </recommendedName>
</protein>
<dbReference type="GO" id="GO:0003677">
    <property type="term" value="F:DNA binding"/>
    <property type="evidence" value="ECO:0007669"/>
    <property type="project" value="UniProtKB-KW"/>
</dbReference>
<keyword evidence="1" id="KW-0229">DNA integration</keyword>
<feature type="domain" description="Resolvase/invertase-type recombinase catalytic" evidence="5">
    <location>
        <begin position="23"/>
        <end position="53"/>
    </location>
</feature>
<dbReference type="PROSITE" id="PS00397">
    <property type="entry name" value="RECOMBINASES_1"/>
    <property type="match status" value="1"/>
</dbReference>
<dbReference type="GO" id="GO:0000150">
    <property type="term" value="F:DNA strand exchange activity"/>
    <property type="evidence" value="ECO:0007669"/>
    <property type="project" value="InterPro"/>
</dbReference>
<dbReference type="InterPro" id="IPR036162">
    <property type="entry name" value="Resolvase-like_N_sf"/>
</dbReference>
<evidence type="ECO:0000256" key="1">
    <source>
        <dbReference type="ARBA" id="ARBA00022908"/>
    </source>
</evidence>
<sequence length="53" mass="5878">MPYGTEPSLPLEIDERQDVVLGQKFGYARVSSLEQTLDRQLERLQAAGGVSDI</sequence>
<evidence type="ECO:0000256" key="2">
    <source>
        <dbReference type="ARBA" id="ARBA00023125"/>
    </source>
</evidence>
<evidence type="ECO:0000313" key="6">
    <source>
        <dbReference type="EMBL" id="QCB28876.1"/>
    </source>
</evidence>
<reference evidence="6 7" key="1">
    <citation type="submission" date="2019-04" db="EMBL/GenBank/DDBJ databases">
        <title>Corynebacterium endometrii sp. nov., isolated from the uterus of a cow with endometritis.</title>
        <authorList>
            <person name="Ballas P."/>
            <person name="Ruckert C."/>
            <person name="Wagener K."/>
            <person name="Drillich M."/>
            <person name="Kaempfer P."/>
            <person name="Busse H.-J."/>
            <person name="Ehling-Schulz M."/>
        </authorList>
    </citation>
    <scope>NUCLEOTIDE SEQUENCE [LARGE SCALE GENOMIC DNA]</scope>
    <source>
        <strain evidence="6 7">LMM-1653</strain>
    </source>
</reference>
<dbReference type="InterPro" id="IPR006119">
    <property type="entry name" value="Resolv_N"/>
</dbReference>
<dbReference type="EMBL" id="CP039247">
    <property type="protein sequence ID" value="QCB28876.1"/>
    <property type="molecule type" value="Genomic_DNA"/>
</dbReference>
<gene>
    <name evidence="6" type="ORF">CENDO_08010</name>
</gene>
<dbReference type="GO" id="GO:0015074">
    <property type="term" value="P:DNA integration"/>
    <property type="evidence" value="ECO:0007669"/>
    <property type="project" value="UniProtKB-KW"/>
</dbReference>
<keyword evidence="2" id="KW-0238">DNA-binding</keyword>
<evidence type="ECO:0000256" key="3">
    <source>
        <dbReference type="ARBA" id="ARBA00023172"/>
    </source>
</evidence>
<feature type="active site" description="O-(5'-phospho-DNA)-serine intermediate" evidence="4">
    <location>
        <position position="31"/>
    </location>
</feature>
<name>A0A4P7QIG2_9CORY</name>
<dbReference type="InterPro" id="IPR006118">
    <property type="entry name" value="Recombinase_CS"/>
</dbReference>
<dbReference type="KEGG" id="cee:CENDO_08010"/>
<dbReference type="SUPFAM" id="SSF53041">
    <property type="entry name" value="Resolvase-like"/>
    <property type="match status" value="1"/>
</dbReference>
<evidence type="ECO:0000256" key="4">
    <source>
        <dbReference type="PROSITE-ProRule" id="PRU10137"/>
    </source>
</evidence>
<keyword evidence="7" id="KW-1185">Reference proteome</keyword>